<dbReference type="InterPro" id="IPR010390">
    <property type="entry name" value="ABC-2_transporter-like"/>
</dbReference>
<dbReference type="RefSeq" id="WP_201362572.1">
    <property type="nucleotide sequence ID" value="NZ_BNJJ01000007.1"/>
</dbReference>
<feature type="transmembrane region" description="Helical" evidence="1">
    <location>
        <begin position="36"/>
        <end position="53"/>
    </location>
</feature>
<reference evidence="2 3" key="1">
    <citation type="journal article" date="2021" name="Int. J. Syst. Evol. Microbiol.">
        <title>Reticulibacter mediterranei gen. nov., sp. nov., within the new family Reticulibacteraceae fam. nov., and Ktedonospora formicarum gen. nov., sp. nov., Ktedonobacter robiniae sp. nov., Dictyobacter formicarum sp. nov. and Dictyobacter arantiisoli sp. nov., belonging to the class Ktedonobacteria.</title>
        <authorList>
            <person name="Yabe S."/>
            <person name="Zheng Y."/>
            <person name="Wang C.M."/>
            <person name="Sakai Y."/>
            <person name="Abe K."/>
            <person name="Yokota A."/>
            <person name="Donadio S."/>
            <person name="Cavaletti L."/>
            <person name="Monciardini P."/>
        </authorList>
    </citation>
    <scope>NUCLEOTIDE SEQUENCE [LARGE SCALE GENOMIC DNA]</scope>
    <source>
        <strain evidence="2 3">SOSP1-9</strain>
    </source>
</reference>
<dbReference type="PANTHER" id="PTHR36833">
    <property type="entry name" value="SLR0610 PROTEIN-RELATED"/>
    <property type="match status" value="1"/>
</dbReference>
<keyword evidence="3" id="KW-1185">Reference proteome</keyword>
<evidence type="ECO:0000313" key="3">
    <source>
        <dbReference type="Proteomes" id="UP000635565"/>
    </source>
</evidence>
<feature type="transmembrane region" description="Helical" evidence="1">
    <location>
        <begin position="233"/>
        <end position="258"/>
    </location>
</feature>
<feature type="transmembrane region" description="Helical" evidence="1">
    <location>
        <begin position="114"/>
        <end position="142"/>
    </location>
</feature>
<protein>
    <submittedName>
        <fullName evidence="2">ABC transporter permease</fullName>
    </submittedName>
</protein>
<evidence type="ECO:0000256" key="1">
    <source>
        <dbReference type="SAM" id="Phobius"/>
    </source>
</evidence>
<accession>A0ABQ3VGZ5</accession>
<dbReference type="Pfam" id="PF06182">
    <property type="entry name" value="ABC2_membrane_6"/>
    <property type="match status" value="1"/>
</dbReference>
<evidence type="ECO:0000313" key="2">
    <source>
        <dbReference type="EMBL" id="GHO84951.1"/>
    </source>
</evidence>
<sequence>MERIMTWLKLLTSEIRLILAYVVANTQSALEYRSAFIVQVISMAANDSLWLFFWWNYFQQFPLVNGWKSTDIVILWAVSACGFGVSVAIFGNARQIPTLIMNGGLDAYLGMPRYALLHVCIAATDPAAWGDIIFAVGAYLLLVHPDPGHIALFIILVPLAALIYTSFQVLLGSLAFFLGNTEGMSQQLFGALISFSTYPMDIFNNVVRVLLFTVLPAGFISFVPLQLLRHFSWPLLGILLGAVSAFTLGAIALFSAGLRRYESGNLMGAQI</sequence>
<name>A0ABQ3VGZ5_9CHLR</name>
<gene>
    <name evidence="2" type="ORF">KSZ_29570</name>
</gene>
<dbReference type="EMBL" id="BNJJ01000007">
    <property type="protein sequence ID" value="GHO84951.1"/>
    <property type="molecule type" value="Genomic_DNA"/>
</dbReference>
<dbReference type="PANTHER" id="PTHR36833:SF1">
    <property type="entry name" value="INTEGRAL MEMBRANE TRANSPORT PROTEIN"/>
    <property type="match status" value="1"/>
</dbReference>
<dbReference type="Proteomes" id="UP000635565">
    <property type="component" value="Unassembled WGS sequence"/>
</dbReference>
<proteinExistence type="predicted"/>
<organism evidence="2 3">
    <name type="scientific">Dictyobacter formicarum</name>
    <dbReference type="NCBI Taxonomy" id="2778368"/>
    <lineage>
        <taxon>Bacteria</taxon>
        <taxon>Bacillati</taxon>
        <taxon>Chloroflexota</taxon>
        <taxon>Ktedonobacteria</taxon>
        <taxon>Ktedonobacterales</taxon>
        <taxon>Dictyobacteraceae</taxon>
        <taxon>Dictyobacter</taxon>
    </lineage>
</organism>
<keyword evidence="1" id="KW-0812">Transmembrane</keyword>
<keyword evidence="1" id="KW-0472">Membrane</keyword>
<feature type="transmembrane region" description="Helical" evidence="1">
    <location>
        <begin position="206"/>
        <end position="227"/>
    </location>
</feature>
<feature type="transmembrane region" description="Helical" evidence="1">
    <location>
        <begin position="148"/>
        <end position="178"/>
    </location>
</feature>
<feature type="transmembrane region" description="Helical" evidence="1">
    <location>
        <begin position="73"/>
        <end position="93"/>
    </location>
</feature>
<comment type="caution">
    <text evidence="2">The sequence shown here is derived from an EMBL/GenBank/DDBJ whole genome shotgun (WGS) entry which is preliminary data.</text>
</comment>
<keyword evidence="1" id="KW-1133">Transmembrane helix</keyword>